<accession>A0ABM9NUX8</accession>
<evidence type="ECO:0008006" key="3">
    <source>
        <dbReference type="Google" id="ProtNLM"/>
    </source>
</evidence>
<keyword evidence="2" id="KW-1185">Reference proteome</keyword>
<evidence type="ECO:0000313" key="1">
    <source>
        <dbReference type="EMBL" id="CAL2079835.1"/>
    </source>
</evidence>
<dbReference type="EMBL" id="CAXIXY010000003">
    <property type="protein sequence ID" value="CAL2079835.1"/>
    <property type="molecule type" value="Genomic_DNA"/>
</dbReference>
<dbReference type="RefSeq" id="WP_348710664.1">
    <property type="nucleotide sequence ID" value="NZ_CAXIXY010000003.1"/>
</dbReference>
<dbReference type="Pfam" id="PF14414">
    <property type="entry name" value="WHH"/>
    <property type="match status" value="1"/>
</dbReference>
<comment type="caution">
    <text evidence="1">The sequence shown here is derived from an EMBL/GenBank/DDBJ whole genome shotgun (WGS) entry which is preliminary data.</text>
</comment>
<dbReference type="Proteomes" id="UP001497416">
    <property type="component" value="Unassembled WGS sequence"/>
</dbReference>
<evidence type="ECO:0000313" key="2">
    <source>
        <dbReference type="Proteomes" id="UP001497416"/>
    </source>
</evidence>
<reference evidence="1 2" key="1">
    <citation type="submission" date="2024-05" db="EMBL/GenBank/DDBJ databases">
        <authorList>
            <person name="Duchaud E."/>
        </authorList>
    </citation>
    <scope>NUCLEOTIDE SEQUENCE [LARGE SCALE GENOMIC DNA]</scope>
    <source>
        <strain evidence="1">Ena-SAMPLE-TAB-13-05-2024-13:56:06:370-140302</strain>
    </source>
</reference>
<organism evidence="1 2">
    <name type="scientific">Tenacibaculum platacis</name>
    <dbReference type="NCBI Taxonomy" id="3137852"/>
    <lineage>
        <taxon>Bacteria</taxon>
        <taxon>Pseudomonadati</taxon>
        <taxon>Bacteroidota</taxon>
        <taxon>Flavobacteriia</taxon>
        <taxon>Flavobacteriales</taxon>
        <taxon>Flavobacteriaceae</taxon>
        <taxon>Tenacibaculum</taxon>
    </lineage>
</organism>
<name>A0ABM9NUX8_9FLAO</name>
<proteinExistence type="predicted"/>
<sequence>MYAHEYGLRNFKHKSNFENLVVFSDSQQNLLEETALPSANIYLEIEEGVREDNKWFVHFNSRLSGEYGDFFLQNRDPYGEIESLQYLVEEENYEIVKDRILLSSNGRIPFYKINDRFYIKLSEAIDLEEVVITADIESGPQPKTQEVVSIELDSFVTLLISDNGAKLERAYQRITNVNAHEVVILIETDEGTNAFGTVFRIRKGKNVKTLPEVDRVSIAKVARAFGVEITTNDLSTMIKEELVDDDSTFYISITRALSFTGGVVRWASDGVFSTVSEELKNISKEINDLKLGDSYWKTEVDGKENPKFDPLLPKLKNDEEGIDTEAFVKSIYKTYIQPLTEKATEASKAVLKSKFVRKLIPFNVDKIIQVLDKIPELLQDFFDGIVESFVDLYYFINGLLVGLINSIIDFIKSLFDILAMLFDLINGIIQSTKFFESPGSYLSLFAENFENIIDTFANVFTFENLKKFNSLLISLPKLGYQAIVNIINNPIDVNIDPGAIGYYLGFIVGFIASEVVTFFATGGTGNIAKALKAVLQSYKAIATIPAKVAAGTAKIAGKAFSFGVDTFVRLIDVIVEFSKNIPKHLETLKGLLDEFVESLASITNKLFEGFEAVLDLLFDLGVVIIKGPDPKLALAPVNGPFYNINYNGKTIVQGPEDAIRKFAQRIDEIVKSGGNTKKKVKHYLDELAESLSVTHKGVLDKRGLKIIREKGSSANLSVLDKENDVVMKGKQDDIEKYLTKMRKSDKEIRKEFKDVLKVAVVSDSKRFDPLKKALSKFRAKGIKIKKSGLKGGVEKGRGLVPDFLHNPEFLFNSDKKFGKIKIKVTGVDSDDFRLCNEAVEKFMPGFTKKYVPNGKNKPNKYTWHHMDDYDPITGECTMQLVKTKIHTKCFPHKGAPGIIELFFGIARSK</sequence>
<protein>
    <recommendedName>
        <fullName evidence="3">HNH/ENDO VII superfamily nuclease</fullName>
    </recommendedName>
</protein>
<dbReference type="InterPro" id="IPR032869">
    <property type="entry name" value="WHH_dom_containing"/>
</dbReference>
<gene>
    <name evidence="1" type="ORF">T190607A01A_10929</name>
</gene>